<sequence>MLLALIMHHLCDEKPFLELFSRNSQIEDQNGNKVSLKGYNFFGFNTGSAVVHGLWDKRLEDLLDWTMSEGYNAIRLPFACDLALDLLNTRVGYIDYDLNPGLKGLTSSEMMDYFISAAAARGQVVLLDMHNLYMLGEIDPLWYDSNLTESKVIQGWKNMVKRYNQWNVVGVDIKNEPHDEVTWGTGNISSDFDLYCQRVGDIIHEINPKLLIFVEGIHKWINWDYSNWGESLQGVQEHPVQLKIPDKIVYSPHIYGKDAPMSEQSAHWDSRFGYIVKNKLGPAVVIGEWGGDVYEPKIDLPFLKAMAQWMIANNITDNFHWCLNPNSRNTKGLIADDWTTPVQPKLDIINPIIKNPYLFPHVATCSSLIPFMNEGKCIKQCSSGYYSIVSSVFTCQPACSLYFLNTTNGNAKQCVTQCPSIAPQKDGQQCVTKLQKSSKGIIIGIAIGVLLLTVLFIVITLYINKIYSSKKNISPTKSKQLKQKIKLSTNQFV</sequence>
<evidence type="ECO:0000256" key="8">
    <source>
        <dbReference type="SAM" id="Phobius"/>
    </source>
</evidence>
<gene>
    <name evidence="11" type="ORF">HINF_LOCUS56720</name>
    <name evidence="10" type="ORF">HINF_LOCUS61609</name>
</gene>
<dbReference type="EMBL" id="CATOUU010001129">
    <property type="protein sequence ID" value="CAI9973964.1"/>
    <property type="molecule type" value="Genomic_DNA"/>
</dbReference>
<evidence type="ECO:0000313" key="11">
    <source>
        <dbReference type="EMBL" id="CAL6074432.1"/>
    </source>
</evidence>
<evidence type="ECO:0000256" key="2">
    <source>
        <dbReference type="ARBA" id="ARBA00022801"/>
    </source>
</evidence>
<comment type="caution">
    <text evidence="10">The sequence shown here is derived from an EMBL/GenBank/DDBJ whole genome shotgun (WGS) entry which is preliminary data.</text>
</comment>
<proteinExistence type="inferred from homology"/>
<keyword evidence="8" id="KW-0812">Transmembrane</keyword>
<evidence type="ECO:0000256" key="1">
    <source>
        <dbReference type="ARBA" id="ARBA00005641"/>
    </source>
</evidence>
<reference evidence="10" key="1">
    <citation type="submission" date="2023-06" db="EMBL/GenBank/DDBJ databases">
        <authorList>
            <person name="Kurt Z."/>
        </authorList>
    </citation>
    <scope>NUCLEOTIDE SEQUENCE</scope>
</reference>
<organism evidence="10">
    <name type="scientific">Hexamita inflata</name>
    <dbReference type="NCBI Taxonomy" id="28002"/>
    <lineage>
        <taxon>Eukaryota</taxon>
        <taxon>Metamonada</taxon>
        <taxon>Diplomonadida</taxon>
        <taxon>Hexamitidae</taxon>
        <taxon>Hexamitinae</taxon>
        <taxon>Hexamita</taxon>
    </lineage>
</organism>
<dbReference type="Proteomes" id="UP001642409">
    <property type="component" value="Unassembled WGS sequence"/>
</dbReference>
<evidence type="ECO:0000256" key="6">
    <source>
        <dbReference type="ARBA" id="ARBA00023326"/>
    </source>
</evidence>
<feature type="transmembrane region" description="Helical" evidence="8">
    <location>
        <begin position="440"/>
        <end position="463"/>
    </location>
</feature>
<accession>A0AA86R8X1</accession>
<dbReference type="EMBL" id="CAXDID020000308">
    <property type="protein sequence ID" value="CAL6074432.1"/>
    <property type="molecule type" value="Genomic_DNA"/>
</dbReference>
<dbReference type="SUPFAM" id="SSF57184">
    <property type="entry name" value="Growth factor receptor domain"/>
    <property type="match status" value="1"/>
</dbReference>
<reference evidence="11 12" key="2">
    <citation type="submission" date="2024-07" db="EMBL/GenBank/DDBJ databases">
        <authorList>
            <person name="Akdeniz Z."/>
        </authorList>
    </citation>
    <scope>NUCLEOTIDE SEQUENCE [LARGE SCALE GENOMIC DNA]</scope>
</reference>
<evidence type="ECO:0000256" key="5">
    <source>
        <dbReference type="ARBA" id="ARBA00023295"/>
    </source>
</evidence>
<comment type="similarity">
    <text evidence="1 7">Belongs to the glycosyl hydrolase 5 (cellulase A) family.</text>
</comment>
<keyword evidence="12" id="KW-1185">Reference proteome</keyword>
<dbReference type="GO" id="GO:0004553">
    <property type="term" value="F:hydrolase activity, hydrolyzing O-glycosyl compounds"/>
    <property type="evidence" value="ECO:0007669"/>
    <property type="project" value="InterPro"/>
</dbReference>
<dbReference type="InterPro" id="IPR017853">
    <property type="entry name" value="GH"/>
</dbReference>
<evidence type="ECO:0000259" key="9">
    <source>
        <dbReference type="Pfam" id="PF00150"/>
    </source>
</evidence>
<dbReference type="InterPro" id="IPR001547">
    <property type="entry name" value="Glyco_hydro_5"/>
</dbReference>
<evidence type="ECO:0000313" key="12">
    <source>
        <dbReference type="Proteomes" id="UP001642409"/>
    </source>
</evidence>
<evidence type="ECO:0000256" key="3">
    <source>
        <dbReference type="ARBA" id="ARBA00023001"/>
    </source>
</evidence>
<feature type="domain" description="Glycoside hydrolase family 5" evidence="9">
    <location>
        <begin position="28"/>
        <end position="327"/>
    </location>
</feature>
<dbReference type="AlphaFoldDB" id="A0AA86R8X1"/>
<keyword evidence="8" id="KW-0472">Membrane</keyword>
<evidence type="ECO:0000256" key="4">
    <source>
        <dbReference type="ARBA" id="ARBA00023277"/>
    </source>
</evidence>
<keyword evidence="4" id="KW-0119">Carbohydrate metabolism</keyword>
<keyword evidence="6" id="KW-0624">Polysaccharide degradation</keyword>
<evidence type="ECO:0000313" key="10">
    <source>
        <dbReference type="EMBL" id="CAI9973964.1"/>
    </source>
</evidence>
<dbReference type="Pfam" id="PF00150">
    <property type="entry name" value="Cellulase"/>
    <property type="match status" value="1"/>
</dbReference>
<dbReference type="InterPro" id="IPR009030">
    <property type="entry name" value="Growth_fac_rcpt_cys_sf"/>
</dbReference>
<protein>
    <submittedName>
        <fullName evidence="10">1</fullName>
    </submittedName>
</protein>
<dbReference type="PANTHER" id="PTHR35923:SF2">
    <property type="entry name" value="ENDOGLUCANASE"/>
    <property type="match status" value="1"/>
</dbReference>
<dbReference type="PROSITE" id="PS00659">
    <property type="entry name" value="GLYCOSYL_HYDROL_F5"/>
    <property type="match status" value="1"/>
</dbReference>
<dbReference type="Gene3D" id="3.20.20.80">
    <property type="entry name" value="Glycosidases"/>
    <property type="match status" value="1"/>
</dbReference>
<dbReference type="InterPro" id="IPR018087">
    <property type="entry name" value="Glyco_hydro_5_CS"/>
</dbReference>
<dbReference type="PANTHER" id="PTHR35923">
    <property type="entry name" value="MAJOR EXTRACELLULAR ENDOGLUCANASE"/>
    <property type="match status" value="1"/>
</dbReference>
<name>A0AA86R8X1_9EUKA</name>
<keyword evidence="3" id="KW-0136">Cellulose degradation</keyword>
<dbReference type="GO" id="GO:0030245">
    <property type="term" value="P:cellulose catabolic process"/>
    <property type="evidence" value="ECO:0007669"/>
    <property type="project" value="UniProtKB-KW"/>
</dbReference>
<dbReference type="SUPFAM" id="SSF51445">
    <property type="entry name" value="(Trans)glycosidases"/>
    <property type="match status" value="1"/>
</dbReference>
<evidence type="ECO:0000256" key="7">
    <source>
        <dbReference type="RuleBase" id="RU361153"/>
    </source>
</evidence>
<keyword evidence="2 7" id="KW-0378">Hydrolase</keyword>
<keyword evidence="8" id="KW-1133">Transmembrane helix</keyword>
<keyword evidence="5 7" id="KW-0326">Glycosidase</keyword>